<proteinExistence type="predicted"/>
<keyword evidence="2" id="KW-1185">Reference proteome</keyword>
<protein>
    <submittedName>
        <fullName evidence="1">Uncharacterized protein</fullName>
    </submittedName>
</protein>
<dbReference type="AlphaFoldDB" id="A0AA35QZL0"/>
<organism evidence="1 2">
    <name type="scientific">Geodia barretti</name>
    <name type="common">Barrett's horny sponge</name>
    <dbReference type="NCBI Taxonomy" id="519541"/>
    <lineage>
        <taxon>Eukaryota</taxon>
        <taxon>Metazoa</taxon>
        <taxon>Porifera</taxon>
        <taxon>Demospongiae</taxon>
        <taxon>Heteroscleromorpha</taxon>
        <taxon>Tetractinellida</taxon>
        <taxon>Astrophorina</taxon>
        <taxon>Geodiidae</taxon>
        <taxon>Geodia</taxon>
    </lineage>
</organism>
<evidence type="ECO:0000313" key="2">
    <source>
        <dbReference type="Proteomes" id="UP001174909"/>
    </source>
</evidence>
<feature type="non-terminal residue" evidence="1">
    <location>
        <position position="1"/>
    </location>
</feature>
<evidence type="ECO:0000313" key="1">
    <source>
        <dbReference type="EMBL" id="CAI7998041.1"/>
    </source>
</evidence>
<gene>
    <name evidence="1" type="ORF">GBAR_LOCUS2315</name>
</gene>
<dbReference type="EMBL" id="CASHTH010000341">
    <property type="protein sequence ID" value="CAI7998041.1"/>
    <property type="molecule type" value="Genomic_DNA"/>
</dbReference>
<reference evidence="1" key="1">
    <citation type="submission" date="2023-03" db="EMBL/GenBank/DDBJ databases">
        <authorList>
            <person name="Steffen K."/>
            <person name="Cardenas P."/>
        </authorList>
    </citation>
    <scope>NUCLEOTIDE SEQUENCE</scope>
</reference>
<dbReference type="Proteomes" id="UP001174909">
    <property type="component" value="Unassembled WGS sequence"/>
</dbReference>
<sequence length="47" mass="5132">MLDGPDHNNAAHKQRVWCHQCAGCTVGAARNFSHKPPPGTETQSYVL</sequence>
<accession>A0AA35QZL0</accession>
<comment type="caution">
    <text evidence="1">The sequence shown here is derived from an EMBL/GenBank/DDBJ whole genome shotgun (WGS) entry which is preliminary data.</text>
</comment>
<name>A0AA35QZL0_GEOBA</name>